<dbReference type="EMBL" id="KQ419326">
    <property type="protein sequence ID" value="KOF83966.1"/>
    <property type="molecule type" value="Genomic_DNA"/>
</dbReference>
<feature type="domain" description="MYND-type" evidence="6">
    <location>
        <begin position="46"/>
        <end position="84"/>
    </location>
</feature>
<feature type="domain" description="MYND-type" evidence="6">
    <location>
        <begin position="197"/>
        <end position="235"/>
    </location>
</feature>
<dbReference type="GO" id="GO:0008270">
    <property type="term" value="F:zinc ion binding"/>
    <property type="evidence" value="ECO:0007669"/>
    <property type="project" value="UniProtKB-KW"/>
</dbReference>
<evidence type="ECO:0000256" key="5">
    <source>
        <dbReference type="SAM" id="MobiDB-lite"/>
    </source>
</evidence>
<gene>
    <name evidence="7" type="ORF">OCBIM_22022914mg</name>
</gene>
<keyword evidence="1" id="KW-0479">Metal-binding</keyword>
<feature type="compositionally biased region" description="Basic and acidic residues" evidence="5">
    <location>
        <begin position="140"/>
        <end position="159"/>
    </location>
</feature>
<feature type="region of interest" description="Disordered" evidence="5">
    <location>
        <begin position="135"/>
        <end position="159"/>
    </location>
</feature>
<dbReference type="AlphaFoldDB" id="A0A0L8H3U3"/>
<evidence type="ECO:0000256" key="2">
    <source>
        <dbReference type="ARBA" id="ARBA00022771"/>
    </source>
</evidence>
<keyword evidence="3" id="KW-0862">Zinc</keyword>
<dbReference type="STRING" id="37653.A0A0L8H3U3"/>
<dbReference type="Gene3D" id="6.10.140.2220">
    <property type="match status" value="2"/>
</dbReference>
<evidence type="ECO:0000313" key="7">
    <source>
        <dbReference type="EMBL" id="KOF83966.1"/>
    </source>
</evidence>
<evidence type="ECO:0000256" key="1">
    <source>
        <dbReference type="ARBA" id="ARBA00022723"/>
    </source>
</evidence>
<proteinExistence type="predicted"/>
<dbReference type="PROSITE" id="PS50865">
    <property type="entry name" value="ZF_MYND_2"/>
    <property type="match status" value="2"/>
</dbReference>
<reference evidence="7" key="1">
    <citation type="submission" date="2015-07" db="EMBL/GenBank/DDBJ databases">
        <title>MeaNS - Measles Nucleotide Surveillance Program.</title>
        <authorList>
            <person name="Tran T."/>
            <person name="Druce J."/>
        </authorList>
    </citation>
    <scope>NUCLEOTIDE SEQUENCE</scope>
    <source>
        <strain evidence="7">UCB-OBI-ISO-001</strain>
        <tissue evidence="7">Gonad</tissue>
    </source>
</reference>
<evidence type="ECO:0000259" key="6">
    <source>
        <dbReference type="PROSITE" id="PS50865"/>
    </source>
</evidence>
<dbReference type="SUPFAM" id="SSF144232">
    <property type="entry name" value="HIT/MYND zinc finger-like"/>
    <property type="match status" value="2"/>
</dbReference>
<dbReference type="OrthoDB" id="2519255at2759"/>
<dbReference type="PROSITE" id="PS01360">
    <property type="entry name" value="ZF_MYND_1"/>
    <property type="match status" value="2"/>
</dbReference>
<dbReference type="OMA" id="HINESSC"/>
<evidence type="ECO:0000256" key="4">
    <source>
        <dbReference type="PROSITE-ProRule" id="PRU00134"/>
    </source>
</evidence>
<dbReference type="InterPro" id="IPR002893">
    <property type="entry name" value="Znf_MYND"/>
</dbReference>
<evidence type="ECO:0000256" key="3">
    <source>
        <dbReference type="ARBA" id="ARBA00022833"/>
    </source>
</evidence>
<protein>
    <recommendedName>
        <fullName evidence="6">MYND-type domain-containing protein</fullName>
    </recommendedName>
</protein>
<accession>A0A0L8H3U3</accession>
<name>A0A0L8H3U3_OCTBM</name>
<organism evidence="7">
    <name type="scientific">Octopus bimaculoides</name>
    <name type="common">California two-spotted octopus</name>
    <dbReference type="NCBI Taxonomy" id="37653"/>
    <lineage>
        <taxon>Eukaryota</taxon>
        <taxon>Metazoa</taxon>
        <taxon>Spiralia</taxon>
        <taxon>Lophotrochozoa</taxon>
        <taxon>Mollusca</taxon>
        <taxon>Cephalopoda</taxon>
        <taxon>Coleoidea</taxon>
        <taxon>Octopodiformes</taxon>
        <taxon>Octopoda</taxon>
        <taxon>Incirrata</taxon>
        <taxon>Octopodidae</taxon>
        <taxon>Octopus</taxon>
    </lineage>
</organism>
<dbReference type="KEGG" id="obi:106872955"/>
<keyword evidence="2 4" id="KW-0863">Zinc-finger</keyword>
<sequence>MLYLTNQSKSKTEPMMGSQHVSFGFNKQTKEHINESSCCDEAESFCWTCYRTNVVLHRCTKCKSVYYCSTKCQKIDWPMHRSNCKAPKTNTEENCKEQTGHEYSGEGSSTKGPVKENCVSVDDEESGRIDNNEIMNYKGKNGEIDSEKDASEKDINQKETRKMNIKSDFKETGTRNSGEKTYAVTHVKITIFKAVRCEHCGNFNENLMTCNQCKIAKYCSKACQEPAWRLHKKFCKFPNSLNTTLSRRPVRFIRSLILAKGLFPLHHLITRFIEVKVEFHWNKLTENTLLVAYISKPGYDVYRPSIFIEDADGCVMILIFCHKEPDPFPYFSWSQLKMGKYICILEPKRHYFHDGQVGFKIDSTRKIRII</sequence>
<feature type="region of interest" description="Disordered" evidence="5">
    <location>
        <begin position="97"/>
        <end position="117"/>
    </location>
</feature>
<dbReference type="Pfam" id="PF01753">
    <property type="entry name" value="zf-MYND"/>
    <property type="match status" value="2"/>
</dbReference>